<evidence type="ECO:0000313" key="3">
    <source>
        <dbReference type="Proteomes" id="UP000033725"/>
    </source>
</evidence>
<dbReference type="PANTHER" id="PTHR43058:SF1">
    <property type="entry name" value="DUF427 DOMAIN-CONTAINING PROTEIN"/>
    <property type="match status" value="1"/>
</dbReference>
<protein>
    <recommendedName>
        <fullName evidence="1">DUF427 domain-containing protein</fullName>
    </recommendedName>
</protein>
<dbReference type="Gene3D" id="2.170.150.40">
    <property type="entry name" value="Domain of unknown function (DUF427)"/>
    <property type="match status" value="1"/>
</dbReference>
<feature type="domain" description="DUF427" evidence="1">
    <location>
        <begin position="33"/>
        <end position="123"/>
    </location>
</feature>
<dbReference type="PATRIC" id="fig|82380.10.peg.3395"/>
<proteinExistence type="predicted"/>
<dbReference type="Proteomes" id="UP000033725">
    <property type="component" value="Unassembled WGS sequence"/>
</dbReference>
<dbReference type="AlphaFoldDB" id="A0A0F0KGY7"/>
<dbReference type="RefSeq" id="WP_045265173.1">
    <property type="nucleotide sequence ID" value="NZ_JYIV01000030.1"/>
</dbReference>
<evidence type="ECO:0000313" key="2">
    <source>
        <dbReference type="EMBL" id="KJL18551.1"/>
    </source>
</evidence>
<dbReference type="PANTHER" id="PTHR43058">
    <property type="entry name" value="SLR0655 PROTEIN"/>
    <property type="match status" value="1"/>
</dbReference>
<sequence length="165" mass="18039">MHRPRPVTPAAGQESVWDYPRPPRVEAVTERITIRLGGELIADTEDAVRVLETSHPPVYYVPVADFVPGALVEAAGSSFCEFKGMARYFDVRARDTVRREAAWNYPQPNPGFEALTDRVAVYAGQMDECTVGDEVAVPQPGGFYGGWVTSRVVGPFKGVPGSLGW</sequence>
<dbReference type="EMBL" id="JYIV01000030">
    <property type="protein sequence ID" value="KJL18551.1"/>
    <property type="molecule type" value="Genomic_DNA"/>
</dbReference>
<gene>
    <name evidence="2" type="ORF">RN51_03388</name>
</gene>
<comment type="caution">
    <text evidence="2">The sequence shown here is derived from an EMBL/GenBank/DDBJ whole genome shotgun (WGS) entry which is preliminary data.</text>
</comment>
<name>A0A0F0KGY7_9MICO</name>
<reference evidence="2 3" key="1">
    <citation type="submission" date="2015-02" db="EMBL/GenBank/DDBJ databases">
        <title>Draft genome sequences of ten Microbacterium spp. with emphasis on heavy metal contaminated environments.</title>
        <authorList>
            <person name="Corretto E."/>
        </authorList>
    </citation>
    <scope>NUCLEOTIDE SEQUENCE [LARGE SCALE GENOMIC DNA]</scope>
    <source>
        <strain evidence="2 3">BEL163</strain>
    </source>
</reference>
<organism evidence="2 3">
    <name type="scientific">Microbacterium oxydans</name>
    <dbReference type="NCBI Taxonomy" id="82380"/>
    <lineage>
        <taxon>Bacteria</taxon>
        <taxon>Bacillati</taxon>
        <taxon>Actinomycetota</taxon>
        <taxon>Actinomycetes</taxon>
        <taxon>Micrococcales</taxon>
        <taxon>Microbacteriaceae</taxon>
        <taxon>Microbacterium</taxon>
    </lineage>
</organism>
<dbReference type="InterPro" id="IPR038694">
    <property type="entry name" value="DUF427_sf"/>
</dbReference>
<dbReference type="Pfam" id="PF04248">
    <property type="entry name" value="NTP_transf_9"/>
    <property type="match status" value="1"/>
</dbReference>
<accession>A0A0F0KGY7</accession>
<dbReference type="OrthoDB" id="285364at2"/>
<evidence type="ECO:0000259" key="1">
    <source>
        <dbReference type="Pfam" id="PF04248"/>
    </source>
</evidence>
<dbReference type="InterPro" id="IPR007361">
    <property type="entry name" value="DUF427"/>
</dbReference>